<sequence length="144" mass="16177">MRVGFVFALLVVSVIVCLNGLTSAESTVVMNNRNPDSINVPISDDITSRNLRASGEERAYAFVDKIKSLFSRPGISQKVESLQKNPAMVKNLEKAALSQKGSSKVRDWFMHMYNNSSKRDKFFILATLVMFPIGVWAVVTNYRR</sequence>
<accession>A0A833X2V2</accession>
<feature type="transmembrane region" description="Helical" evidence="1">
    <location>
        <begin position="122"/>
        <end position="142"/>
    </location>
</feature>
<dbReference type="AlphaFoldDB" id="A0A833X2V2"/>
<keyword evidence="1" id="KW-0472">Membrane</keyword>
<evidence type="ECO:0000256" key="1">
    <source>
        <dbReference type="SAM" id="Phobius"/>
    </source>
</evidence>
<evidence type="ECO:0000256" key="2">
    <source>
        <dbReference type="SAM" id="SignalP"/>
    </source>
</evidence>
<evidence type="ECO:0008006" key="5">
    <source>
        <dbReference type="Google" id="ProtNLM"/>
    </source>
</evidence>
<comment type="caution">
    <text evidence="3">The sequence shown here is derived from an EMBL/GenBank/DDBJ whole genome shotgun (WGS) entry which is preliminary data.</text>
</comment>
<dbReference type="EMBL" id="WSZM01000007">
    <property type="protein sequence ID" value="KAF4047151.1"/>
    <property type="molecule type" value="Genomic_DNA"/>
</dbReference>
<dbReference type="Proteomes" id="UP000602510">
    <property type="component" value="Unassembled WGS sequence"/>
</dbReference>
<organism evidence="3 4">
    <name type="scientific">Phytophthora infestans</name>
    <name type="common">Potato late blight agent</name>
    <name type="synonym">Botrytis infestans</name>
    <dbReference type="NCBI Taxonomy" id="4787"/>
    <lineage>
        <taxon>Eukaryota</taxon>
        <taxon>Sar</taxon>
        <taxon>Stramenopiles</taxon>
        <taxon>Oomycota</taxon>
        <taxon>Peronosporomycetes</taxon>
        <taxon>Peronosporales</taxon>
        <taxon>Peronosporaceae</taxon>
        <taxon>Phytophthora</taxon>
    </lineage>
</organism>
<feature type="signal peptide" evidence="2">
    <location>
        <begin position="1"/>
        <end position="24"/>
    </location>
</feature>
<name>A0A833X2V2_PHYIN</name>
<keyword evidence="1" id="KW-0812">Transmembrane</keyword>
<gene>
    <name evidence="3" type="ORF">GN244_ATG00284</name>
</gene>
<keyword evidence="4" id="KW-1185">Reference proteome</keyword>
<reference evidence="3" key="1">
    <citation type="submission" date="2020-04" db="EMBL/GenBank/DDBJ databases">
        <title>Hybrid Assembly of Korean Phytophthora infestans isolates.</title>
        <authorList>
            <person name="Prokchorchik M."/>
            <person name="Lee Y."/>
            <person name="Seo J."/>
            <person name="Cho J.-H."/>
            <person name="Park Y.-E."/>
            <person name="Jang D.-C."/>
            <person name="Im J.-S."/>
            <person name="Choi J.-G."/>
            <person name="Park H.-J."/>
            <person name="Lee G.-B."/>
            <person name="Lee Y.-G."/>
            <person name="Hong S.-Y."/>
            <person name="Cho K."/>
            <person name="Sohn K.H."/>
        </authorList>
    </citation>
    <scope>NUCLEOTIDE SEQUENCE</scope>
    <source>
        <strain evidence="3">KR_1_A1</strain>
    </source>
</reference>
<feature type="chain" id="PRO_5032812326" description="Secreted RxLR effector peptide protein" evidence="2">
    <location>
        <begin position="25"/>
        <end position="144"/>
    </location>
</feature>
<evidence type="ECO:0000313" key="3">
    <source>
        <dbReference type="EMBL" id="KAF4047151.1"/>
    </source>
</evidence>
<keyword evidence="1" id="KW-1133">Transmembrane helix</keyword>
<evidence type="ECO:0000313" key="4">
    <source>
        <dbReference type="Proteomes" id="UP000602510"/>
    </source>
</evidence>
<proteinExistence type="predicted"/>
<protein>
    <recommendedName>
        <fullName evidence="5">Secreted RxLR effector peptide protein</fullName>
    </recommendedName>
</protein>
<keyword evidence="2" id="KW-0732">Signal</keyword>